<accession>A0ABR6XJT0</accession>
<evidence type="ECO:0000313" key="2">
    <source>
        <dbReference type="EMBL" id="MBC3813126.1"/>
    </source>
</evidence>
<sequence length="533" mass="60191">MLIYCSSFNFEPEGGPQKIVDCIAKWAGTRSEKKTQIDGQRLADGIRELRLKDGSIISSRTTKTDGEFVYPYLFSAQLSHPDNIVSGRRWITEIGLRQEQQNHTIECTILLKTDEVSPRVTAAITVTRPKLIEHLVKKCNPSWDTPGVRLKTLDEDSAKSFLAEIEREQRRNPIVLISPDRDGKYLVTPERVRSLLVGVANVVVVPPFTDTYKIEEIVERRYGAWGGAVNIIFQPRLGDRGMFCESILLKPTEISSLSEKKGKVESEILAIVTHRTNLPYSWKHISLEVVAQAKLRNQLTKSIALGKENEDAKEYVALLSEADRELRIKDEQILSLQSQIESKEVTCNRLESDISGLKHALNGRQSSDVDTEGFEALKPLRSSLLALINKNQNLEQSLLLIKTLFPERVTILESAQNSANESDKNGFKYGDRAFDLLIKFATEYWQALVDGEGDQKAKDIFGRSGFAQNEGSALSTDGKRRRTFHYRGRNIIMEKHLKIGVKDSSAETLRVLFEWFSDESKLVIGHCGKHLDF</sequence>
<comment type="caution">
    <text evidence="2">The sequence shown here is derived from an EMBL/GenBank/DDBJ whole genome shotgun (WGS) entry which is preliminary data.</text>
</comment>
<dbReference type="RefSeq" id="WP_190481123.1">
    <property type="nucleotide sequence ID" value="NZ_JACOFT010000007.1"/>
</dbReference>
<name>A0ABR6XJT0_9BURK</name>
<dbReference type="EMBL" id="JACOFT010000007">
    <property type="protein sequence ID" value="MBC3813126.1"/>
    <property type="molecule type" value="Genomic_DNA"/>
</dbReference>
<proteinExistence type="predicted"/>
<keyword evidence="1" id="KW-0175">Coiled coil</keyword>
<keyword evidence="3" id="KW-1185">Reference proteome</keyword>
<protein>
    <submittedName>
        <fullName evidence="2">Uncharacterized protein</fullName>
    </submittedName>
</protein>
<feature type="coiled-coil region" evidence="1">
    <location>
        <begin position="319"/>
        <end position="353"/>
    </location>
</feature>
<evidence type="ECO:0000313" key="3">
    <source>
        <dbReference type="Proteomes" id="UP000637632"/>
    </source>
</evidence>
<dbReference type="Proteomes" id="UP000637632">
    <property type="component" value="Unassembled WGS sequence"/>
</dbReference>
<organism evidence="2 3">
    <name type="scientific">Undibacterium aquatile</name>
    <dbReference type="NCBI Taxonomy" id="1537398"/>
    <lineage>
        <taxon>Bacteria</taxon>
        <taxon>Pseudomonadati</taxon>
        <taxon>Pseudomonadota</taxon>
        <taxon>Betaproteobacteria</taxon>
        <taxon>Burkholderiales</taxon>
        <taxon>Oxalobacteraceae</taxon>
        <taxon>Undibacterium</taxon>
    </lineage>
</organism>
<reference evidence="2 3" key="1">
    <citation type="submission" date="2020-08" db="EMBL/GenBank/DDBJ databases">
        <title>Novel species isolated from subtropical streams in China.</title>
        <authorList>
            <person name="Lu H."/>
        </authorList>
    </citation>
    <scope>NUCLEOTIDE SEQUENCE [LARGE SCALE GENOMIC DNA]</scope>
    <source>
        <strain evidence="2 3">CCTCC AB 2015119</strain>
    </source>
</reference>
<gene>
    <name evidence="2" type="ORF">H8K26_16920</name>
</gene>
<evidence type="ECO:0000256" key="1">
    <source>
        <dbReference type="SAM" id="Coils"/>
    </source>
</evidence>